<dbReference type="InterPro" id="IPR018289">
    <property type="entry name" value="MULE_transposase_dom"/>
</dbReference>
<accession>A0ABN7XPE6</accession>
<comment type="caution">
    <text evidence="2">The sequence shown here is derived from an EMBL/GenBank/DDBJ whole genome shotgun (WGS) entry which is preliminary data.</text>
</comment>
<keyword evidence="3" id="KW-1185">Reference proteome</keyword>
<dbReference type="Proteomes" id="UP000789901">
    <property type="component" value="Unassembled WGS sequence"/>
</dbReference>
<dbReference type="EMBL" id="CAJVQB010157460">
    <property type="protein sequence ID" value="CAG8856228.1"/>
    <property type="molecule type" value="Genomic_DNA"/>
</dbReference>
<organism evidence="2 3">
    <name type="scientific">Gigaspora margarita</name>
    <dbReference type="NCBI Taxonomy" id="4874"/>
    <lineage>
        <taxon>Eukaryota</taxon>
        <taxon>Fungi</taxon>
        <taxon>Fungi incertae sedis</taxon>
        <taxon>Mucoromycota</taxon>
        <taxon>Glomeromycotina</taxon>
        <taxon>Glomeromycetes</taxon>
        <taxon>Diversisporales</taxon>
        <taxon>Gigasporaceae</taxon>
        <taxon>Gigaspora</taxon>
    </lineage>
</organism>
<evidence type="ECO:0000313" key="3">
    <source>
        <dbReference type="Proteomes" id="UP000789901"/>
    </source>
</evidence>
<reference evidence="2 3" key="1">
    <citation type="submission" date="2021-06" db="EMBL/GenBank/DDBJ databases">
        <authorList>
            <person name="Kallberg Y."/>
            <person name="Tangrot J."/>
            <person name="Rosling A."/>
        </authorList>
    </citation>
    <scope>NUCLEOTIDE SEQUENCE [LARGE SCALE GENOMIC DNA]</scope>
    <source>
        <strain evidence="2 3">120-4 pot B 10/14</strain>
    </source>
</reference>
<name>A0ABN7XPE6_GIGMA</name>
<evidence type="ECO:0000259" key="1">
    <source>
        <dbReference type="Pfam" id="PF10551"/>
    </source>
</evidence>
<dbReference type="Pfam" id="PF10551">
    <property type="entry name" value="MULE"/>
    <property type="match status" value="1"/>
</dbReference>
<feature type="non-terminal residue" evidence="2">
    <location>
        <position position="1"/>
    </location>
</feature>
<feature type="non-terminal residue" evidence="2">
    <location>
        <position position="41"/>
    </location>
</feature>
<gene>
    <name evidence="2" type="ORF">GMARGA_LOCUS45049</name>
</gene>
<protein>
    <submittedName>
        <fullName evidence="2">36174_t:CDS:1</fullName>
    </submittedName>
</protein>
<proteinExistence type="predicted"/>
<sequence>ESNILLRPTTILTDFELVAINASHSEFPSVHNKGCFFHLGQ</sequence>
<evidence type="ECO:0000313" key="2">
    <source>
        <dbReference type="EMBL" id="CAG8856228.1"/>
    </source>
</evidence>
<feature type="domain" description="MULE transposase" evidence="1">
    <location>
        <begin position="6"/>
        <end position="39"/>
    </location>
</feature>